<gene>
    <name evidence="1" type="ORF">ACFQZ6_31125</name>
</gene>
<reference evidence="2" key="1">
    <citation type="journal article" date="2019" name="Int. J. Syst. Evol. Microbiol.">
        <title>The Global Catalogue of Microorganisms (GCM) 10K type strain sequencing project: providing services to taxonomists for standard genome sequencing and annotation.</title>
        <authorList>
            <consortium name="The Broad Institute Genomics Platform"/>
            <consortium name="The Broad Institute Genome Sequencing Center for Infectious Disease"/>
            <person name="Wu L."/>
            <person name="Ma J."/>
        </authorList>
    </citation>
    <scope>NUCLEOTIDE SEQUENCE [LARGE SCALE GENOMIC DNA]</scope>
    <source>
        <strain evidence="2">CGMCC 4.7400</strain>
    </source>
</reference>
<name>A0ABW2WH23_9ACTN</name>
<proteinExistence type="predicted"/>
<evidence type="ECO:0000313" key="1">
    <source>
        <dbReference type="EMBL" id="MFD0318583.1"/>
    </source>
</evidence>
<dbReference type="EMBL" id="JBHTEB010000001">
    <property type="protein sequence ID" value="MFD0318583.1"/>
    <property type="molecule type" value="Genomic_DNA"/>
</dbReference>
<sequence>MNIVVFGANGPTGRQATEQALAVGHTVADVDEGADVAVPRGVAQ</sequence>
<dbReference type="Gene3D" id="3.40.50.720">
    <property type="entry name" value="NAD(P)-binding Rossmann-like Domain"/>
    <property type="match status" value="1"/>
</dbReference>
<evidence type="ECO:0008006" key="3">
    <source>
        <dbReference type="Google" id="ProtNLM"/>
    </source>
</evidence>
<keyword evidence="2" id="KW-1185">Reference proteome</keyword>
<dbReference type="Proteomes" id="UP001597023">
    <property type="component" value="Unassembled WGS sequence"/>
</dbReference>
<evidence type="ECO:0000313" key="2">
    <source>
        <dbReference type="Proteomes" id="UP001597023"/>
    </source>
</evidence>
<protein>
    <recommendedName>
        <fullName evidence="3">NAD(P)H-binding protein</fullName>
    </recommendedName>
</protein>
<organism evidence="1 2">
    <name type="scientific">Streptomyces flavalbus</name>
    <dbReference type="NCBI Taxonomy" id="2665155"/>
    <lineage>
        <taxon>Bacteria</taxon>
        <taxon>Bacillati</taxon>
        <taxon>Actinomycetota</taxon>
        <taxon>Actinomycetes</taxon>
        <taxon>Kitasatosporales</taxon>
        <taxon>Streptomycetaceae</taxon>
        <taxon>Streptomyces</taxon>
    </lineage>
</organism>
<dbReference type="RefSeq" id="WP_381615809.1">
    <property type="nucleotide sequence ID" value="NZ_JBHTEB010000001.1"/>
</dbReference>
<dbReference type="SUPFAM" id="SSF51735">
    <property type="entry name" value="NAD(P)-binding Rossmann-fold domains"/>
    <property type="match status" value="1"/>
</dbReference>
<accession>A0ABW2WH23</accession>
<comment type="caution">
    <text evidence="1">The sequence shown here is derived from an EMBL/GenBank/DDBJ whole genome shotgun (WGS) entry which is preliminary data.</text>
</comment>
<dbReference type="InterPro" id="IPR036291">
    <property type="entry name" value="NAD(P)-bd_dom_sf"/>
</dbReference>